<comment type="caution">
    <text evidence="2">The sequence shown here is derived from an EMBL/GenBank/DDBJ whole genome shotgun (WGS) entry which is preliminary data.</text>
</comment>
<accession>A0A838XXY6</accession>
<sequence>MDNQAYSVAIKLSLTNMVSSGLSMIAKDLLGLEKNVVNLQDKFKALKLIGVGWGMSHVGGEMLGFMGKTIEASKEYTHQVSQLGILGMKQADIAQVISASWKTSRDVMTSSAADNIEAYREMRAVFGSGHEHEALSMLPMAQRASAILASLTGQMHKVKDVGYDMAKAAELTTVGGMTDAQMQKRAEQFMQASIAFGGKVSMQDFHGALKMTRGASLNYNDDFISHYLPTLIQEMKSGNGGGQQAGTLLRNFDRAVVQQVIPLNKLQNWEDANLIKAGHVVWNKHHTGLKKITPGGVAGQDLASQSPYLWWQQYGEAAVATLMKKKGLTDIQAISALATNQMTADLFKKLHFQHAQFERDKKMIDDVTAGGGSKAKYDKLLQTDPLLAQQAMQKQWSNVQARIGYEILPKMIPFMIKFADALDGISQWMEQNPDKLKWVVGSFIGLGVALDVIGKVMMGAGMAVLFGLAPTFTAALVPLGLLAAAIVVLPLLFFNNFDEIMIGLSDMWKGIKTGFVKLLSGDILGAFSSFTNVFLTGWQTLFNTLIEGLNAVLPDSMKIGKFHFADYGNAPQASYSNEGRGHVPVPPRQPVVVHINQPINLDGKKIAQNTTMHQARAANAPATGSPTFDKMMGVLQPGMPSMVGR</sequence>
<keyword evidence="1" id="KW-0812">Transmembrane</keyword>
<keyword evidence="3" id="KW-1185">Reference proteome</keyword>
<protein>
    <submittedName>
        <fullName evidence="2">Uncharacterized protein</fullName>
    </submittedName>
</protein>
<name>A0A838XXY6_9NEIS</name>
<reference evidence="2 3" key="1">
    <citation type="submission" date="2020-07" db="EMBL/GenBank/DDBJ databases">
        <title>Draft genome sequence of violacein-producing bacteria and related species.</title>
        <authorList>
            <person name="Wilson H.S."/>
            <person name="De Leon M.E."/>
        </authorList>
    </citation>
    <scope>NUCLEOTIDE SEQUENCE [LARGE SCALE GENOMIC DNA]</scope>
    <source>
        <strain evidence="2 3">HSC-21Su07</strain>
    </source>
</reference>
<feature type="transmembrane region" description="Helical" evidence="1">
    <location>
        <begin position="438"/>
        <end position="466"/>
    </location>
</feature>
<feature type="transmembrane region" description="Helical" evidence="1">
    <location>
        <begin position="515"/>
        <end position="535"/>
    </location>
</feature>
<proteinExistence type="predicted"/>
<dbReference type="AlphaFoldDB" id="A0A838XXY6"/>
<evidence type="ECO:0000313" key="2">
    <source>
        <dbReference type="EMBL" id="MBA4707503.1"/>
    </source>
</evidence>
<dbReference type="EMBL" id="JACERN010000014">
    <property type="protein sequence ID" value="MBA4707503.1"/>
    <property type="molecule type" value="Genomic_DNA"/>
</dbReference>
<evidence type="ECO:0000313" key="3">
    <source>
        <dbReference type="Proteomes" id="UP000545606"/>
    </source>
</evidence>
<feature type="transmembrane region" description="Helical" evidence="1">
    <location>
        <begin position="472"/>
        <end position="494"/>
    </location>
</feature>
<evidence type="ECO:0000256" key="1">
    <source>
        <dbReference type="SAM" id="Phobius"/>
    </source>
</evidence>
<keyword evidence="1" id="KW-1133">Transmembrane helix</keyword>
<keyword evidence="1" id="KW-0472">Membrane</keyword>
<gene>
    <name evidence="2" type="ORF">H2Z84_03725</name>
</gene>
<organism evidence="2 3">
    <name type="scientific">Aquitalea aquatica</name>
    <dbReference type="NCBI Taxonomy" id="3044273"/>
    <lineage>
        <taxon>Bacteria</taxon>
        <taxon>Pseudomonadati</taxon>
        <taxon>Pseudomonadota</taxon>
        <taxon>Betaproteobacteria</taxon>
        <taxon>Neisseriales</taxon>
        <taxon>Chromobacteriaceae</taxon>
        <taxon>Aquitalea</taxon>
    </lineage>
</organism>
<dbReference type="Proteomes" id="UP000545606">
    <property type="component" value="Unassembled WGS sequence"/>
</dbReference>
<dbReference type="RefSeq" id="WP_181834784.1">
    <property type="nucleotide sequence ID" value="NZ_JACERN010000014.1"/>
</dbReference>